<accession>A0ACB8QMW2</accession>
<dbReference type="EMBL" id="MU273530">
    <property type="protein sequence ID" value="KAI0033012.1"/>
    <property type="molecule type" value="Genomic_DNA"/>
</dbReference>
<sequence>MSTSDLSFVGRGFITLAGLTLLYTLLSRLLAQRFHRSALRDMAGPPCISWLRGSASIPHYEAQRLELEWVKTYGKTFKFYGPLKARIFTTEGTQHRLQRRILTPAFGSAELRRQTEVFVSKANAVCRARAPQLCSIWKDMLANSKRSDDSAKVDALSWLTKVTLDIICVAGFNYDTDSLHAPDDDPDELNRAVRSLFSFSIDDPLFVLQLIFPIFRRIVCVFSLFTNTPPDKYDSRPDATMRRIGMRLMEEKKALAAVQSGQVASGIQATRKDDIEGSDLLSLLIKANMATDLPDRLRLSDEDMVAQMPAFIVAGHETTATAITWGLFSLCLAQHVQTKLREELLGIATDTPSMDDLNDLPYLDMVIREVLRLYPPAGSMERSASYDDVIPLSEPYTDKQGKVHHEIVVSRGDNIFLPYHAFQLSEDIWGSDAGEFRPERWEAVPETAKVLPNVWSNLPVFGAGPHACMGYRFAVVEMKALLFALVRNFELHLAVSPSEVVRQTIVVMRPTLTTHPAAGPQLPLTIRPVRL</sequence>
<comment type="caution">
    <text evidence="1">The sequence shown here is derived from an EMBL/GenBank/DDBJ whole genome shotgun (WGS) entry which is preliminary data.</text>
</comment>
<evidence type="ECO:0000313" key="2">
    <source>
        <dbReference type="Proteomes" id="UP000814128"/>
    </source>
</evidence>
<evidence type="ECO:0000313" key="1">
    <source>
        <dbReference type="EMBL" id="KAI0033012.1"/>
    </source>
</evidence>
<reference evidence="1" key="2">
    <citation type="journal article" date="2022" name="New Phytol.">
        <title>Evolutionary transition to the ectomycorrhizal habit in the genomes of a hyperdiverse lineage of mushroom-forming fungi.</title>
        <authorList>
            <person name="Looney B."/>
            <person name="Miyauchi S."/>
            <person name="Morin E."/>
            <person name="Drula E."/>
            <person name="Courty P.E."/>
            <person name="Kohler A."/>
            <person name="Kuo A."/>
            <person name="LaButti K."/>
            <person name="Pangilinan J."/>
            <person name="Lipzen A."/>
            <person name="Riley R."/>
            <person name="Andreopoulos W."/>
            <person name="He G."/>
            <person name="Johnson J."/>
            <person name="Nolan M."/>
            <person name="Tritt A."/>
            <person name="Barry K.W."/>
            <person name="Grigoriev I.V."/>
            <person name="Nagy L.G."/>
            <person name="Hibbett D."/>
            <person name="Henrissat B."/>
            <person name="Matheny P.B."/>
            <person name="Labbe J."/>
            <person name="Martin F.M."/>
        </authorList>
    </citation>
    <scope>NUCLEOTIDE SEQUENCE</scope>
    <source>
        <strain evidence="1">EC-137</strain>
    </source>
</reference>
<dbReference type="Proteomes" id="UP000814128">
    <property type="component" value="Unassembled WGS sequence"/>
</dbReference>
<protein>
    <submittedName>
        <fullName evidence="1">Cytochrome P450</fullName>
    </submittedName>
</protein>
<organism evidence="1 2">
    <name type="scientific">Vararia minispora EC-137</name>
    <dbReference type="NCBI Taxonomy" id="1314806"/>
    <lineage>
        <taxon>Eukaryota</taxon>
        <taxon>Fungi</taxon>
        <taxon>Dikarya</taxon>
        <taxon>Basidiomycota</taxon>
        <taxon>Agaricomycotina</taxon>
        <taxon>Agaricomycetes</taxon>
        <taxon>Russulales</taxon>
        <taxon>Lachnocladiaceae</taxon>
        <taxon>Vararia</taxon>
    </lineage>
</organism>
<keyword evidence="2" id="KW-1185">Reference proteome</keyword>
<proteinExistence type="predicted"/>
<reference evidence="1" key="1">
    <citation type="submission" date="2021-02" db="EMBL/GenBank/DDBJ databases">
        <authorList>
            <consortium name="DOE Joint Genome Institute"/>
            <person name="Ahrendt S."/>
            <person name="Looney B.P."/>
            <person name="Miyauchi S."/>
            <person name="Morin E."/>
            <person name="Drula E."/>
            <person name="Courty P.E."/>
            <person name="Chicoki N."/>
            <person name="Fauchery L."/>
            <person name="Kohler A."/>
            <person name="Kuo A."/>
            <person name="Labutti K."/>
            <person name="Pangilinan J."/>
            <person name="Lipzen A."/>
            <person name="Riley R."/>
            <person name="Andreopoulos W."/>
            <person name="He G."/>
            <person name="Johnson J."/>
            <person name="Barry K.W."/>
            <person name="Grigoriev I.V."/>
            <person name="Nagy L."/>
            <person name="Hibbett D."/>
            <person name="Henrissat B."/>
            <person name="Matheny P.B."/>
            <person name="Labbe J."/>
            <person name="Martin F."/>
        </authorList>
    </citation>
    <scope>NUCLEOTIDE SEQUENCE</scope>
    <source>
        <strain evidence="1">EC-137</strain>
    </source>
</reference>
<gene>
    <name evidence="1" type="ORF">K488DRAFT_70190</name>
</gene>
<name>A0ACB8QMW2_9AGAM</name>